<reference evidence="2 3" key="1">
    <citation type="submission" date="2017-01" db="EMBL/GenBank/DDBJ databases">
        <title>Genomic analysis of Xuhuaishuia manganoxidans DY6-4.</title>
        <authorList>
            <person name="Wang X."/>
        </authorList>
    </citation>
    <scope>NUCLEOTIDE SEQUENCE [LARGE SCALE GENOMIC DNA]</scope>
    <source>
        <strain evidence="2 3">DY6-4</strain>
    </source>
</reference>
<keyword evidence="1" id="KW-0732">Signal</keyword>
<dbReference type="EMBL" id="CP019124">
    <property type="protein sequence ID" value="APX90342.1"/>
    <property type="molecule type" value="Genomic_DNA"/>
</dbReference>
<sequence>MAVAVMALMLPAGGALGAKGPALDCGAGAVNAPVVGAEAARLDGLCTTLTELLRQMGHEPQSRAPATPGDDPAAGVETLLRLEMRTATPTRLEGRLSWLDCRQQPCRAAGSSPMLDTSVQDSRALPAAAVEHFLRNLLRLSGWPGAQGAATGTTTSTQRGER</sequence>
<dbReference type="AlphaFoldDB" id="A0A1U7DK37"/>
<keyword evidence="3" id="KW-1185">Reference proteome</keyword>
<feature type="signal peptide" evidence="1">
    <location>
        <begin position="1"/>
        <end position="17"/>
    </location>
</feature>
<dbReference type="Proteomes" id="UP000187266">
    <property type="component" value="Chromosome"/>
</dbReference>
<protein>
    <submittedName>
        <fullName evidence="2">Uncharacterized protein</fullName>
    </submittedName>
</protein>
<proteinExistence type="predicted"/>
<accession>A0A1U7DK37</accession>
<evidence type="ECO:0000256" key="1">
    <source>
        <dbReference type="SAM" id="SignalP"/>
    </source>
</evidence>
<feature type="chain" id="PRO_5013228083" evidence="1">
    <location>
        <begin position="18"/>
        <end position="162"/>
    </location>
</feature>
<evidence type="ECO:0000313" key="3">
    <source>
        <dbReference type="Proteomes" id="UP000187266"/>
    </source>
</evidence>
<evidence type="ECO:0000313" key="2">
    <source>
        <dbReference type="EMBL" id="APX90342.1"/>
    </source>
</evidence>
<organism evidence="2 3">
    <name type="scientific">Brevirhabdus pacifica</name>
    <dbReference type="NCBI Taxonomy" id="1267768"/>
    <lineage>
        <taxon>Bacteria</taxon>
        <taxon>Pseudomonadati</taxon>
        <taxon>Pseudomonadota</taxon>
        <taxon>Alphaproteobacteria</taxon>
        <taxon>Rhodobacterales</taxon>
        <taxon>Paracoccaceae</taxon>
        <taxon>Brevirhabdus</taxon>
    </lineage>
</organism>
<gene>
    <name evidence="2" type="ORF">BV394_11890</name>
</gene>
<name>A0A1U7DK37_9RHOB</name>